<evidence type="ECO:0008006" key="4">
    <source>
        <dbReference type="Google" id="ProtNLM"/>
    </source>
</evidence>
<dbReference type="EMBL" id="BMYR01000004">
    <property type="protein sequence ID" value="GGW57551.1"/>
    <property type="molecule type" value="Genomic_DNA"/>
</dbReference>
<comment type="caution">
    <text evidence="2">The sequence shown here is derived from an EMBL/GenBank/DDBJ whole genome shotgun (WGS) entry which is preliminary data.</text>
</comment>
<reference evidence="3" key="1">
    <citation type="journal article" date="2019" name="Int. J. Syst. Evol. Microbiol.">
        <title>The Global Catalogue of Microorganisms (GCM) 10K type strain sequencing project: providing services to taxonomists for standard genome sequencing and annotation.</title>
        <authorList>
            <consortium name="The Broad Institute Genomics Platform"/>
            <consortium name="The Broad Institute Genome Sequencing Center for Infectious Disease"/>
            <person name="Wu L."/>
            <person name="Ma J."/>
        </authorList>
    </citation>
    <scope>NUCLEOTIDE SEQUENCE [LARGE SCALE GENOMIC DNA]</scope>
    <source>
        <strain evidence="3">KCTC 23723</strain>
    </source>
</reference>
<name>A0ABQ2WL97_9ALTE</name>
<accession>A0ABQ2WL97</accession>
<protein>
    <recommendedName>
        <fullName evidence="4">DUF904 domain-containing protein</fullName>
    </recommendedName>
</protein>
<keyword evidence="3" id="KW-1185">Reference proteome</keyword>
<feature type="coiled-coil region" evidence="1">
    <location>
        <begin position="7"/>
        <end position="48"/>
    </location>
</feature>
<evidence type="ECO:0000256" key="1">
    <source>
        <dbReference type="SAM" id="Coils"/>
    </source>
</evidence>
<dbReference type="Proteomes" id="UP000634667">
    <property type="component" value="Unassembled WGS sequence"/>
</dbReference>
<sequence length="69" mass="7990">MNTEHLFSELQIAVQRLLEKNQQLTTQLATLQEQHELLQLEMLEKDEQQAQLTQNLQTLLTSLSDTAAR</sequence>
<gene>
    <name evidence="2" type="ORF">GCM10008111_12030</name>
</gene>
<evidence type="ECO:0000313" key="2">
    <source>
        <dbReference type="EMBL" id="GGW57551.1"/>
    </source>
</evidence>
<evidence type="ECO:0000313" key="3">
    <source>
        <dbReference type="Proteomes" id="UP000634667"/>
    </source>
</evidence>
<dbReference type="RefSeq" id="WP_189481513.1">
    <property type="nucleotide sequence ID" value="NZ_BMYR01000004.1"/>
</dbReference>
<keyword evidence="1" id="KW-0175">Coiled coil</keyword>
<organism evidence="2 3">
    <name type="scientific">Alishewanella tabrizica</name>
    <dbReference type="NCBI Taxonomy" id="671278"/>
    <lineage>
        <taxon>Bacteria</taxon>
        <taxon>Pseudomonadati</taxon>
        <taxon>Pseudomonadota</taxon>
        <taxon>Gammaproteobacteria</taxon>
        <taxon>Alteromonadales</taxon>
        <taxon>Alteromonadaceae</taxon>
        <taxon>Alishewanella</taxon>
    </lineage>
</organism>
<proteinExistence type="predicted"/>